<gene>
    <name evidence="8" type="ORF">AYI70_g871</name>
</gene>
<keyword evidence="9" id="KW-1185">Reference proteome</keyword>
<evidence type="ECO:0000313" key="8">
    <source>
        <dbReference type="EMBL" id="OMJ25478.1"/>
    </source>
</evidence>
<evidence type="ECO:0000256" key="2">
    <source>
        <dbReference type="ARBA" id="ARBA00005866"/>
    </source>
</evidence>
<dbReference type="GO" id="GO:0047938">
    <property type="term" value="F:glucose-6-phosphate 1-epimerase activity"/>
    <property type="evidence" value="ECO:0007669"/>
    <property type="project" value="UniProtKB-UniRule"/>
</dbReference>
<accession>A0A1R1YEX5</accession>
<sequence>MPVKTTVDDTGVVRKVVLVGATGSACVIYTHGATITSWISQGKERLFLSKQAVINGSKAIRGGIPVVFRKLPQHGFARTSTWEFLGHKDSIDGVHARFLLRETKETMSSEWPYKFRLTLTVFLSESSLKVGLMVTNMDEVNIEFTSLLHTYLRTTNINDTELVGLSGCKYVDKILGGSDNSDKEEPLIVTKSEDRVYANAPDLLTVKVKGEKEIITVDKSGFKDYVFWNPWSELAKGMSDFGDSEYQEMLCVEAGAVSAPIVLEPGKEWEGFTTLTVESQ</sequence>
<evidence type="ECO:0000256" key="5">
    <source>
        <dbReference type="PIRNR" id="PIRNR016020"/>
    </source>
</evidence>
<dbReference type="SUPFAM" id="SSF74650">
    <property type="entry name" value="Galactose mutarotase-like"/>
    <property type="match status" value="1"/>
</dbReference>
<name>A0A1R1YEX5_9FUNG</name>
<organism evidence="8 9">
    <name type="scientific">Smittium culicis</name>
    <dbReference type="NCBI Taxonomy" id="133412"/>
    <lineage>
        <taxon>Eukaryota</taxon>
        <taxon>Fungi</taxon>
        <taxon>Fungi incertae sedis</taxon>
        <taxon>Zoopagomycota</taxon>
        <taxon>Kickxellomycotina</taxon>
        <taxon>Harpellomycetes</taxon>
        <taxon>Harpellales</taxon>
        <taxon>Legeriomycetaceae</taxon>
        <taxon>Smittium</taxon>
    </lineage>
</organism>
<comment type="catalytic activity">
    <reaction evidence="1">
        <text>alpha-D-glucose 6-phosphate = beta-D-glucose 6-phosphate</text>
        <dbReference type="Rhea" id="RHEA:16249"/>
        <dbReference type="ChEBI" id="CHEBI:58225"/>
        <dbReference type="ChEBI" id="CHEBI:58247"/>
        <dbReference type="EC" id="5.1.3.15"/>
    </reaction>
</comment>
<dbReference type="InterPro" id="IPR011013">
    <property type="entry name" value="Gal_mutarotase_sf_dom"/>
</dbReference>
<feature type="active site" evidence="6">
    <location>
        <position position="149"/>
    </location>
</feature>
<feature type="binding site" evidence="7">
    <location>
        <position position="78"/>
    </location>
    <ligand>
        <name>substrate</name>
    </ligand>
</feature>
<evidence type="ECO:0000256" key="3">
    <source>
        <dbReference type="ARBA" id="ARBA00012083"/>
    </source>
</evidence>
<comment type="similarity">
    <text evidence="2 5">Belongs to the glucose-6-phosphate 1-epimerase family.</text>
</comment>
<dbReference type="EC" id="5.1.3.15" evidence="3 5"/>
<dbReference type="Gene3D" id="2.70.98.10">
    <property type="match status" value="1"/>
</dbReference>
<dbReference type="CDD" id="cd09020">
    <property type="entry name" value="D-hex-6-P-epi_like"/>
    <property type="match status" value="1"/>
</dbReference>
<dbReference type="Pfam" id="PF01263">
    <property type="entry name" value="Aldose_epim"/>
    <property type="match status" value="1"/>
</dbReference>
<dbReference type="PANTHER" id="PTHR11122">
    <property type="entry name" value="APOSPORY-ASSOCIATED PROTEIN C-RELATED"/>
    <property type="match status" value="1"/>
</dbReference>
<keyword evidence="4 5" id="KW-0413">Isomerase</keyword>
<dbReference type="EMBL" id="LSSN01000160">
    <property type="protein sequence ID" value="OMJ25478.1"/>
    <property type="molecule type" value="Genomic_DNA"/>
</dbReference>
<dbReference type="AlphaFoldDB" id="A0A1R1YEX5"/>
<reference evidence="8 9" key="1">
    <citation type="submission" date="2017-01" db="EMBL/GenBank/DDBJ databases">
        <authorList>
            <person name="Mah S.A."/>
            <person name="Swanson W.J."/>
            <person name="Moy G.W."/>
            <person name="Vacquier V.D."/>
        </authorList>
    </citation>
    <scope>NUCLEOTIDE SEQUENCE [LARGE SCALE GENOMIC DNA]</scope>
    <source>
        <strain evidence="8 9">GSMNP</strain>
    </source>
</reference>
<dbReference type="InterPro" id="IPR025532">
    <property type="entry name" value="G6P_1-epimerase"/>
</dbReference>
<dbReference type="InterPro" id="IPR014718">
    <property type="entry name" value="GH-type_carb-bd"/>
</dbReference>
<dbReference type="InterPro" id="IPR008183">
    <property type="entry name" value="Aldose_1/G6P_1-epimerase"/>
</dbReference>
<dbReference type="PIRSF" id="PIRSF016020">
    <property type="entry name" value="PHexose_mutarotase"/>
    <property type="match status" value="1"/>
</dbReference>
<comment type="function">
    <text evidence="5">Catalyzes the interconversion between the alpha and beta anomers from at least three hexose 6-phosphate sugars (Glc6P, Gal6P, and Man6P).</text>
</comment>
<comment type="caution">
    <text evidence="8">The sequence shown here is derived from an EMBL/GenBank/DDBJ whole genome shotgun (WGS) entry which is preliminary data.</text>
</comment>
<feature type="binding site" evidence="7">
    <location>
        <position position="73"/>
    </location>
    <ligand>
        <name>substrate</name>
    </ligand>
</feature>
<evidence type="ECO:0000256" key="6">
    <source>
        <dbReference type="PIRSR" id="PIRSR016020-1"/>
    </source>
</evidence>
<dbReference type="OrthoDB" id="1659429at2759"/>
<evidence type="ECO:0000256" key="4">
    <source>
        <dbReference type="ARBA" id="ARBA00023235"/>
    </source>
</evidence>
<dbReference type="GO" id="GO:0005737">
    <property type="term" value="C:cytoplasm"/>
    <property type="evidence" value="ECO:0007669"/>
    <property type="project" value="TreeGrafter"/>
</dbReference>
<proteinExistence type="inferred from homology"/>
<dbReference type="Proteomes" id="UP000187283">
    <property type="component" value="Unassembled WGS sequence"/>
</dbReference>
<feature type="active site" evidence="6">
    <location>
        <position position="253"/>
    </location>
</feature>
<feature type="binding site" evidence="7">
    <location>
        <position position="61"/>
    </location>
    <ligand>
        <name>substrate</name>
    </ligand>
</feature>
<dbReference type="STRING" id="133412.A0A1R1YEX5"/>
<evidence type="ECO:0000256" key="7">
    <source>
        <dbReference type="PIRSR" id="PIRSR016020-2"/>
    </source>
</evidence>
<dbReference type="PROSITE" id="PS51257">
    <property type="entry name" value="PROKAR_LIPOPROTEIN"/>
    <property type="match status" value="1"/>
</dbReference>
<evidence type="ECO:0000313" key="9">
    <source>
        <dbReference type="Proteomes" id="UP000187283"/>
    </source>
</evidence>
<evidence type="ECO:0000256" key="1">
    <source>
        <dbReference type="ARBA" id="ARBA00001096"/>
    </source>
</evidence>
<dbReference type="GO" id="GO:0005975">
    <property type="term" value="P:carbohydrate metabolic process"/>
    <property type="evidence" value="ECO:0007669"/>
    <property type="project" value="InterPro"/>
</dbReference>
<protein>
    <recommendedName>
        <fullName evidence="3 5">Glucose-6-phosphate 1-epimerase</fullName>
        <ecNumber evidence="3 5">5.1.3.15</ecNumber>
    </recommendedName>
</protein>
<dbReference type="PANTHER" id="PTHR11122:SF13">
    <property type="entry name" value="GLUCOSE-6-PHOSPHATE 1-EPIMERASE"/>
    <property type="match status" value="1"/>
</dbReference>
<dbReference type="GO" id="GO:0030246">
    <property type="term" value="F:carbohydrate binding"/>
    <property type="evidence" value="ECO:0007669"/>
    <property type="project" value="UniProtKB-UniRule"/>
</dbReference>